<comment type="caution">
    <text evidence="1">The sequence shown here is derived from an EMBL/GenBank/DDBJ whole genome shotgun (WGS) entry which is preliminary data.</text>
</comment>
<dbReference type="RefSeq" id="WP_285333546.1">
    <property type="nucleotide sequence ID" value="NZ_JASODW010000016.1"/>
</dbReference>
<protein>
    <submittedName>
        <fullName evidence="1">SdpI family protein</fullName>
    </submittedName>
</protein>
<dbReference type="Proteomes" id="UP001240483">
    <property type="component" value="Unassembled WGS sequence"/>
</dbReference>
<sequence length="86" mass="9249">MILFVFFLIDASLISLLAVWMVKAANEGSLERNQLIGIQTKATLASNEAWDVAHKAAIPYAEHGVDAVVVDNIDAIQEVADALRAA</sequence>
<reference evidence="1" key="1">
    <citation type="submission" date="2023-05" db="EMBL/GenBank/DDBJ databases">
        <title>Cataloging the Phylogenetic Diversity of Human Bladder Bacteria.</title>
        <authorList>
            <person name="Du J."/>
        </authorList>
    </citation>
    <scope>NUCLEOTIDE SEQUENCE</scope>
    <source>
        <strain evidence="1">UMB9978</strain>
    </source>
</reference>
<dbReference type="InterPro" id="IPR025962">
    <property type="entry name" value="SdpI/YhfL"/>
</dbReference>
<dbReference type="Pfam" id="PF13630">
    <property type="entry name" value="SdpI"/>
    <property type="match status" value="1"/>
</dbReference>
<evidence type="ECO:0000313" key="1">
    <source>
        <dbReference type="EMBL" id="MDK6275899.1"/>
    </source>
</evidence>
<evidence type="ECO:0000313" key="2">
    <source>
        <dbReference type="Proteomes" id="UP001240483"/>
    </source>
</evidence>
<proteinExistence type="predicted"/>
<name>A0AAP4C7U1_9MICC</name>
<organism evidence="1 2">
    <name type="scientific">Pseudoglutamicibacter cumminsii</name>
    <dbReference type="NCBI Taxonomy" id="156979"/>
    <lineage>
        <taxon>Bacteria</taxon>
        <taxon>Bacillati</taxon>
        <taxon>Actinomycetota</taxon>
        <taxon>Actinomycetes</taxon>
        <taxon>Micrococcales</taxon>
        <taxon>Micrococcaceae</taxon>
        <taxon>Pseudoglutamicibacter</taxon>
    </lineage>
</organism>
<gene>
    <name evidence="1" type="ORF">QP116_09185</name>
</gene>
<accession>A0AAP4C7U1</accession>
<dbReference type="EMBL" id="JASODW010000016">
    <property type="protein sequence ID" value="MDK6275899.1"/>
    <property type="molecule type" value="Genomic_DNA"/>
</dbReference>
<dbReference type="AlphaFoldDB" id="A0AAP4C7U1"/>